<gene>
    <name evidence="2" type="ORF">BSAL_58045</name>
</gene>
<protein>
    <submittedName>
        <fullName evidence="2">Membrane-associated protein, putative</fullName>
    </submittedName>
</protein>
<reference evidence="3" key="1">
    <citation type="submission" date="2015-09" db="EMBL/GenBank/DDBJ databases">
        <authorList>
            <consortium name="Pathogen Informatics"/>
        </authorList>
    </citation>
    <scope>NUCLEOTIDE SEQUENCE [LARGE SCALE GENOMIC DNA]</scope>
    <source>
        <strain evidence="3">Lake Konstanz</strain>
    </source>
</reference>
<feature type="non-terminal residue" evidence="2">
    <location>
        <position position="1"/>
    </location>
</feature>
<evidence type="ECO:0000313" key="2">
    <source>
        <dbReference type="EMBL" id="CUE99601.1"/>
    </source>
</evidence>
<dbReference type="VEuPathDB" id="TriTrypDB:BSAL_58045"/>
<feature type="signal peptide" evidence="1">
    <location>
        <begin position="1"/>
        <end position="28"/>
    </location>
</feature>
<keyword evidence="1" id="KW-0732">Signal</keyword>
<feature type="chain" id="PRO_5006621537" evidence="1">
    <location>
        <begin position="29"/>
        <end position="307"/>
    </location>
</feature>
<feature type="non-terminal residue" evidence="2">
    <location>
        <position position="307"/>
    </location>
</feature>
<evidence type="ECO:0000256" key="1">
    <source>
        <dbReference type="SAM" id="SignalP"/>
    </source>
</evidence>
<organism evidence="2 3">
    <name type="scientific">Bodo saltans</name>
    <name type="common">Flagellated protozoan</name>
    <dbReference type="NCBI Taxonomy" id="75058"/>
    <lineage>
        <taxon>Eukaryota</taxon>
        <taxon>Discoba</taxon>
        <taxon>Euglenozoa</taxon>
        <taxon>Kinetoplastea</taxon>
        <taxon>Metakinetoplastina</taxon>
        <taxon>Eubodonida</taxon>
        <taxon>Bodonidae</taxon>
        <taxon>Bodo</taxon>
    </lineage>
</organism>
<accession>A0A0S4ISE2</accession>
<name>A0A0S4ISE2_BODSA</name>
<sequence length="307" mass="32404">LLHPMCNFTMLLLATACATFLTLLHVSGVPADAALPAMCPATGAESMYFTSDVNWTCAATFSCLQTRSMPCPACCVTLAASLSSDCIPELREAYPSLLYSPNRALDNITTACVAWFCEELASHSIQFPSETLENDVCTFPNFSFPPPFNGGSGSQNGSHHGGSGSHGGNGDGECVNQGSNLFDDIPFSSCASVETCVRTMCSCVNGSYLGGGNCNFPSSPQPALAQRCLGTALSCVVNQALSLYVPQTDETNPTVDVCVRWSVPIARSYKEYYAANNMQATDLCTTCNHTACKTLGDPSLFAAVCAF</sequence>
<keyword evidence="3" id="KW-1185">Reference proteome</keyword>
<dbReference type="EMBL" id="CYKH01000223">
    <property type="protein sequence ID" value="CUE99601.1"/>
    <property type="molecule type" value="Genomic_DNA"/>
</dbReference>
<dbReference type="AlphaFoldDB" id="A0A0S4ISE2"/>
<proteinExistence type="predicted"/>
<evidence type="ECO:0000313" key="3">
    <source>
        <dbReference type="Proteomes" id="UP000051952"/>
    </source>
</evidence>
<dbReference type="Proteomes" id="UP000051952">
    <property type="component" value="Unassembled WGS sequence"/>
</dbReference>